<reference evidence="4" key="1">
    <citation type="submission" date="2018-06" db="EMBL/GenBank/DDBJ databases">
        <authorList>
            <person name="Zhirakovskaya E."/>
        </authorList>
    </citation>
    <scope>NUCLEOTIDE SEQUENCE</scope>
</reference>
<dbReference type="Gene3D" id="1.20.1330.10">
    <property type="entry name" value="f41 fragment of flagellin, N-terminal domain"/>
    <property type="match status" value="2"/>
</dbReference>
<organism evidence="4">
    <name type="scientific">hydrothermal vent metagenome</name>
    <dbReference type="NCBI Taxonomy" id="652676"/>
    <lineage>
        <taxon>unclassified sequences</taxon>
        <taxon>metagenomes</taxon>
        <taxon>ecological metagenomes</taxon>
    </lineage>
</organism>
<dbReference type="InterPro" id="IPR001492">
    <property type="entry name" value="Flagellin"/>
</dbReference>
<feature type="domain" description="Flagellin C-terminal" evidence="3">
    <location>
        <begin position="610"/>
        <end position="690"/>
    </location>
</feature>
<protein>
    <recommendedName>
        <fullName evidence="5">Flagellin</fullName>
    </recommendedName>
</protein>
<evidence type="ECO:0000313" key="4">
    <source>
        <dbReference type="EMBL" id="VAX39210.1"/>
    </source>
</evidence>
<dbReference type="InterPro" id="IPR001029">
    <property type="entry name" value="Flagellin_N"/>
</dbReference>
<evidence type="ECO:0000259" key="3">
    <source>
        <dbReference type="Pfam" id="PF00700"/>
    </source>
</evidence>
<evidence type="ECO:0000256" key="1">
    <source>
        <dbReference type="ARBA" id="ARBA00023143"/>
    </source>
</evidence>
<dbReference type="InterPro" id="IPR046358">
    <property type="entry name" value="Flagellin_C"/>
</dbReference>
<keyword evidence="1" id="KW-0975">Bacterial flagellum</keyword>
<dbReference type="Pfam" id="PF00669">
    <property type="entry name" value="Flagellin_N"/>
    <property type="match status" value="1"/>
</dbReference>
<dbReference type="SUPFAM" id="SSF64518">
    <property type="entry name" value="Phase 1 flagellin"/>
    <property type="match status" value="2"/>
</dbReference>
<name>A0A3B1DVH4_9ZZZZ</name>
<dbReference type="GO" id="GO:0009288">
    <property type="term" value="C:bacterial-type flagellum"/>
    <property type="evidence" value="ECO:0007669"/>
    <property type="project" value="InterPro"/>
</dbReference>
<evidence type="ECO:0008006" key="5">
    <source>
        <dbReference type="Google" id="ProtNLM"/>
    </source>
</evidence>
<dbReference type="PANTHER" id="PTHR42792:SF1">
    <property type="entry name" value="FLAGELLAR HOOK-ASSOCIATED PROTEIN 3"/>
    <property type="match status" value="1"/>
</dbReference>
<feature type="domain" description="Flagellin N-terminal" evidence="2">
    <location>
        <begin position="20"/>
        <end position="135"/>
    </location>
</feature>
<accession>A0A3B1DVH4</accession>
<evidence type="ECO:0000259" key="2">
    <source>
        <dbReference type="Pfam" id="PF00669"/>
    </source>
</evidence>
<dbReference type="PANTHER" id="PTHR42792">
    <property type="entry name" value="FLAGELLIN"/>
    <property type="match status" value="1"/>
</dbReference>
<dbReference type="AlphaFoldDB" id="A0A3B1DVH4"/>
<dbReference type="Pfam" id="PF00700">
    <property type="entry name" value="Flagellin_C"/>
    <property type="match status" value="1"/>
</dbReference>
<sequence length="692" mass="72002">MTSIPSNLGRVPDLLRSQLSLTNLTRTNLEMFRLSNQLATGRTINKPSDDAVKAVAIAAVQGRMERTQQLSRNLEVAGSSLATLDQAFAEASDLLLQAQSIASEQLNFGSSSEERKSQGVIIESIIQGLYQIANRESRVGHIFGGSTPKDQPLEAFRGGYRYTGRGPGLTTDLDFGGAIPVTLGGGTLLGSTSARVRGTADLDPALTADTRLADLNGARGIGVETGVLSFAFDGDDPVEFDLTGAETVEDVIARMTAAIRAYEAENEVTVLGDEGISFTGESLTIDIDDNDGANPSLVFADMGSGTTAYDLGLADDEGLSFDATSGTGLALSPGLTWTTPVAAMDGLEGVTLGKIKLTGLGQTRIVDLAGAESLQDIRNRIEASGLGVRVEINRDGDGINVYSEVATGGAGSLAIEEIEGNNGTASALGIRSLDAATRLSDFNDGRGVRIVSGAVNPDTGDPDPTLDIDMTIRLGNGVSLDINFAPGDAVTVGTVIEAINSQADAQLTALGLPTTLFSASLGDGDNGIVLSQDNDAAGMTDPLTVESRNNSQAASDLGLKSGSLSTDGSTILGEDRARVRPANVFSWLIDLRTALEGDDTTGIALAGESLGEAVDSLAETRALVGGYANRVNKETSTLEDRDVLDQILLSDLQDTDFAQAATRLALLQTQLQAGMQTTGMLTSLSLMNFLRL</sequence>
<proteinExistence type="predicted"/>
<gene>
    <name evidence="4" type="ORF">MNBD_PLANCTO03-803</name>
</gene>
<dbReference type="EMBL" id="UOGK01000209">
    <property type="protein sequence ID" value="VAX39210.1"/>
    <property type="molecule type" value="Genomic_DNA"/>
</dbReference>
<dbReference type="GO" id="GO:0005198">
    <property type="term" value="F:structural molecule activity"/>
    <property type="evidence" value="ECO:0007669"/>
    <property type="project" value="InterPro"/>
</dbReference>